<feature type="compositionally biased region" description="Basic and acidic residues" evidence="10">
    <location>
        <begin position="240"/>
        <end position="254"/>
    </location>
</feature>
<keyword evidence="6" id="KW-0347">Helicase</keyword>
<evidence type="ECO:0000313" key="14">
    <source>
        <dbReference type="EMBL" id="TGO12339.1"/>
    </source>
</evidence>
<evidence type="ECO:0000256" key="8">
    <source>
        <dbReference type="ARBA" id="ARBA00022840"/>
    </source>
</evidence>
<gene>
    <name evidence="14" type="ORF">BTUL_0090g00300</name>
</gene>
<dbReference type="FunFam" id="3.40.50.300:FF:002380">
    <property type="entry name" value="SWI/SNF family DNA-dependent ATPase, putative"/>
    <property type="match status" value="1"/>
</dbReference>
<dbReference type="PROSITE" id="PS50089">
    <property type="entry name" value="ZF_RING_2"/>
    <property type="match status" value="1"/>
</dbReference>
<dbReference type="GO" id="GO:0000724">
    <property type="term" value="P:double-strand break repair via homologous recombination"/>
    <property type="evidence" value="ECO:0007669"/>
    <property type="project" value="TreeGrafter"/>
</dbReference>
<dbReference type="InterPro" id="IPR049730">
    <property type="entry name" value="SNF2/RAD54-like_C"/>
</dbReference>
<feature type="region of interest" description="Disordered" evidence="10">
    <location>
        <begin position="1144"/>
        <end position="1247"/>
    </location>
</feature>
<name>A0A4Z1EMB3_9HELO</name>
<accession>A0A4Z1EMB3</accession>
<feature type="compositionally biased region" description="Basic residues" evidence="10">
    <location>
        <begin position="1216"/>
        <end position="1237"/>
    </location>
</feature>
<dbReference type="GO" id="GO:0005737">
    <property type="term" value="C:cytoplasm"/>
    <property type="evidence" value="ECO:0007669"/>
    <property type="project" value="TreeGrafter"/>
</dbReference>
<evidence type="ECO:0000313" key="15">
    <source>
        <dbReference type="Proteomes" id="UP000297777"/>
    </source>
</evidence>
<dbReference type="SMART" id="SM00487">
    <property type="entry name" value="DEXDc"/>
    <property type="match status" value="1"/>
</dbReference>
<keyword evidence="7" id="KW-0862">Zinc</keyword>
<evidence type="ECO:0000256" key="4">
    <source>
        <dbReference type="ARBA" id="ARBA00022771"/>
    </source>
</evidence>
<keyword evidence="15" id="KW-1185">Reference proteome</keyword>
<dbReference type="GO" id="GO:0008094">
    <property type="term" value="F:ATP-dependent activity, acting on DNA"/>
    <property type="evidence" value="ECO:0007669"/>
    <property type="project" value="TreeGrafter"/>
</dbReference>
<comment type="caution">
    <text evidence="14">The sequence shown here is derived from an EMBL/GenBank/DDBJ whole genome shotgun (WGS) entry which is preliminary data.</text>
</comment>
<dbReference type="InterPro" id="IPR038718">
    <property type="entry name" value="SNF2-like_sf"/>
</dbReference>
<dbReference type="InterPro" id="IPR050628">
    <property type="entry name" value="SNF2_RAD54_helicase_TF"/>
</dbReference>
<protein>
    <recommendedName>
        <fullName evidence="16">RING-type domain-containing protein</fullName>
    </recommendedName>
</protein>
<dbReference type="Pfam" id="PF00271">
    <property type="entry name" value="Helicase_C"/>
    <property type="match status" value="1"/>
</dbReference>
<dbReference type="InterPro" id="IPR001841">
    <property type="entry name" value="Znf_RING"/>
</dbReference>
<feature type="compositionally biased region" description="Acidic residues" evidence="10">
    <location>
        <begin position="1192"/>
        <end position="1202"/>
    </location>
</feature>
<feature type="compositionally biased region" description="Low complexity" evidence="10">
    <location>
        <begin position="111"/>
        <end position="125"/>
    </location>
</feature>
<dbReference type="GO" id="GO:0008270">
    <property type="term" value="F:zinc ion binding"/>
    <property type="evidence" value="ECO:0007669"/>
    <property type="project" value="UniProtKB-KW"/>
</dbReference>
<keyword evidence="3" id="KW-0547">Nucleotide-binding</keyword>
<dbReference type="InterPro" id="IPR001650">
    <property type="entry name" value="Helicase_C-like"/>
</dbReference>
<reference evidence="14 15" key="1">
    <citation type="submission" date="2017-12" db="EMBL/GenBank/DDBJ databases">
        <title>Comparative genomics of Botrytis spp.</title>
        <authorList>
            <person name="Valero-Jimenez C.A."/>
            <person name="Tapia P."/>
            <person name="Veloso J."/>
            <person name="Silva-Moreno E."/>
            <person name="Staats M."/>
            <person name="Valdes J.H."/>
            <person name="Van Kan J.A.L."/>
        </authorList>
    </citation>
    <scope>NUCLEOTIDE SEQUENCE [LARGE SCALE GENOMIC DNA]</scope>
    <source>
        <strain evidence="14 15">Bt9001</strain>
    </source>
</reference>
<proteinExistence type="inferred from homology"/>
<feature type="domain" description="Helicase C-terminal" evidence="13">
    <location>
        <begin position="1284"/>
        <end position="1440"/>
    </location>
</feature>
<keyword evidence="5" id="KW-0378">Hydrolase</keyword>
<feature type="compositionally biased region" description="Low complexity" evidence="10">
    <location>
        <begin position="256"/>
        <end position="265"/>
    </location>
</feature>
<keyword evidence="2" id="KW-0479">Metal-binding</keyword>
<dbReference type="Gene3D" id="3.40.50.300">
    <property type="entry name" value="P-loop containing nucleotide triphosphate hydrolases"/>
    <property type="match status" value="2"/>
</dbReference>
<dbReference type="Pfam" id="PF00097">
    <property type="entry name" value="zf-C3HC4"/>
    <property type="match status" value="1"/>
</dbReference>
<dbReference type="Gene3D" id="3.30.40.10">
    <property type="entry name" value="Zinc/RING finger domain, C3HC4 (zinc finger)"/>
    <property type="match status" value="1"/>
</dbReference>
<dbReference type="InterPro" id="IPR027417">
    <property type="entry name" value="P-loop_NTPase"/>
</dbReference>
<evidence type="ECO:0000259" key="11">
    <source>
        <dbReference type="PROSITE" id="PS50089"/>
    </source>
</evidence>
<dbReference type="CDD" id="cd18793">
    <property type="entry name" value="SF2_C_SNF"/>
    <property type="match status" value="1"/>
</dbReference>
<feature type="region of interest" description="Disordered" evidence="10">
    <location>
        <begin position="240"/>
        <end position="375"/>
    </location>
</feature>
<dbReference type="InterPro" id="IPR000330">
    <property type="entry name" value="SNF2_N"/>
</dbReference>
<feature type="region of interest" description="Disordered" evidence="10">
    <location>
        <begin position="63"/>
        <end position="129"/>
    </location>
</feature>
<dbReference type="InterPro" id="IPR014001">
    <property type="entry name" value="Helicase_ATP-bd"/>
</dbReference>
<dbReference type="PANTHER" id="PTHR45626:SF16">
    <property type="entry name" value="ATP-DEPENDENT HELICASE ULS1"/>
    <property type="match status" value="1"/>
</dbReference>
<evidence type="ECO:0000256" key="3">
    <source>
        <dbReference type="ARBA" id="ARBA00022741"/>
    </source>
</evidence>
<evidence type="ECO:0000256" key="5">
    <source>
        <dbReference type="ARBA" id="ARBA00022801"/>
    </source>
</evidence>
<sequence length="1450" mass="159646">MAQQSPSPVDSLAAIATLTDEITLQQVYLVSLNDSPEDQSLRKAEIEAEITILKKELSTLQASSSHAQASSTSHNNSYIRPSNIPRSKMNSAVGRGGNAGYQFKGEGESMGSLSSTASTPGSGASMVGYGSHRADLPTRKRTLSKHLDTFVPFEEIKSRRTTPSPFATGATTPSGGSGYGYNANGDGYFDLTMFVPRSIIAIDYIVPSSMLNYKITHRLICLTLRDDDIIMFDPTFTERQKQEEQKFQRERQDAELASSLANSNSPVSNTPITSSKPSAFSRLFGGHSGSLSQASTSRDTQAAKSSAMSNTYDFHNNSSSSRSLPWKKGSSSSLKAEPRTSPHVQPSSSGLVGWDSGGTTVNAEPRTSFYAQPSPSGFVSWGSGGTTGMHQERSFTATNSNLNPFPELTMPGAYVDDAASDSSLEIIDPSAFKDNGRQKATTSRTTNYYGQPGPIYSSETRALGDAAISRSNTSLQDISALQNWARNSPNVMENPSGNISDTSTWMTGNHADGMNHESRVGEQNGHLTSWERGQSFSSYNELNAGYTDFPMNGTPSAMSYNNTNPPGAYPLGYSNSTMPLTVPGSITGSMHSSHPENSMHGPGPAFNIDSMPEHGMGSTNFNSLRGTLSNRGNLSNVESNLGFLSPSFAYTPQMTERMEHVINDPRKTEKEIKDLLENIKAEVEIPLEDREGTPEGLRYPLYEHQKIALTWLKQMEEGSNKGGILADDMGLGKTISTLSLILSRPSTDRTCKTTLIVAPVALLRQWNSEIISKTLPTHKPSVYMAHGNSKKPTWDDLQKYDVVLTTYGTLAAEYNRLVKFEEECKQNGITDSDSNQLAKDFPLLGPKSRFYRVILDEAQSIKNKATKSAASACRLRALTRFCLTGTPMMNNITELYSLIKFLRIRPYSNWSAFTKDFGCLSKGGSHTEEYLRKTMQRLQGVLKAILLRRTKKSQIDGKPIINLPPKVENIDHVVFSKDEQEFYQALKDKTQLQFNKYRKAGTVGKNYSNILVLLLRLRQCCCHPHLIIDLEEAAAGSTELTEEQMVDRALALEPDVVSRLLAADGGFECNICYDATPNPSIIIPCGHDNCHDCLMALSEQAKQVARGDDDGAMALKCPSCRGKLDMANLIDYTIFKKAHMPLPEVKEEETVDDAVESSDDSNSDTESESDPDTISDDVDENGNLDGFVVPDEAQDDEAEQGNDEIGLASRDPTSKSKSKSKSTSKSKSKTKAKKNKGKGKEVDKQKQHLSIAMMKKEASRSIAGHKKYMRYLRKNWQSSGKADKCVELLEKFKNEGEKTIVFSQFVTFLDLLQVPIGEKGWECERYDGSINSKRRDEAIKRFQDKPDCNIMLISLKAGNAGLNLTAASRVIILDPFWNPFIEMQAVDRAYRIGQMKPVQVHRILVQETVEDRIMELQQQKKSLVESALDEGAMKSVGRLDEKQLAFLFGV</sequence>
<evidence type="ECO:0000259" key="12">
    <source>
        <dbReference type="PROSITE" id="PS51192"/>
    </source>
</evidence>
<dbReference type="SMART" id="SM00184">
    <property type="entry name" value="RING"/>
    <property type="match status" value="1"/>
</dbReference>
<dbReference type="Pfam" id="PF00176">
    <property type="entry name" value="SNF2-rel_dom"/>
    <property type="match status" value="1"/>
</dbReference>
<feature type="domain" description="Helicase ATP-binding" evidence="12">
    <location>
        <begin position="714"/>
        <end position="905"/>
    </location>
</feature>
<evidence type="ECO:0000256" key="2">
    <source>
        <dbReference type="ARBA" id="ARBA00022723"/>
    </source>
</evidence>
<evidence type="ECO:0000256" key="6">
    <source>
        <dbReference type="ARBA" id="ARBA00022806"/>
    </source>
</evidence>
<evidence type="ECO:0000256" key="1">
    <source>
        <dbReference type="ARBA" id="ARBA00007025"/>
    </source>
</evidence>
<feature type="compositionally biased region" description="Polar residues" evidence="10">
    <location>
        <begin position="266"/>
        <end position="278"/>
    </location>
</feature>
<dbReference type="PROSITE" id="PS51194">
    <property type="entry name" value="HELICASE_CTER"/>
    <property type="match status" value="1"/>
</dbReference>
<dbReference type="InterPro" id="IPR018957">
    <property type="entry name" value="Znf_C3HC4_RING-type"/>
</dbReference>
<organism evidence="14 15">
    <name type="scientific">Botrytis tulipae</name>
    <dbReference type="NCBI Taxonomy" id="87230"/>
    <lineage>
        <taxon>Eukaryota</taxon>
        <taxon>Fungi</taxon>
        <taxon>Dikarya</taxon>
        <taxon>Ascomycota</taxon>
        <taxon>Pezizomycotina</taxon>
        <taxon>Leotiomycetes</taxon>
        <taxon>Helotiales</taxon>
        <taxon>Sclerotiniaceae</taxon>
        <taxon>Botrytis</taxon>
    </lineage>
</organism>
<dbReference type="OrthoDB" id="423559at2759"/>
<dbReference type="InterPro" id="IPR013083">
    <property type="entry name" value="Znf_RING/FYVE/PHD"/>
</dbReference>
<dbReference type="SUPFAM" id="SSF57850">
    <property type="entry name" value="RING/U-box"/>
    <property type="match status" value="1"/>
</dbReference>
<keyword evidence="8" id="KW-0067">ATP-binding</keyword>
<dbReference type="PANTHER" id="PTHR45626">
    <property type="entry name" value="TRANSCRIPTION TERMINATION FACTOR 2-RELATED"/>
    <property type="match status" value="1"/>
</dbReference>
<evidence type="ECO:0008006" key="16">
    <source>
        <dbReference type="Google" id="ProtNLM"/>
    </source>
</evidence>
<evidence type="ECO:0000259" key="13">
    <source>
        <dbReference type="PROSITE" id="PS51194"/>
    </source>
</evidence>
<dbReference type="SMART" id="SM00490">
    <property type="entry name" value="HELICc"/>
    <property type="match status" value="1"/>
</dbReference>
<dbReference type="SUPFAM" id="SSF52540">
    <property type="entry name" value="P-loop containing nucleoside triphosphate hydrolases"/>
    <property type="match status" value="2"/>
</dbReference>
<dbReference type="GO" id="GO:0016787">
    <property type="term" value="F:hydrolase activity"/>
    <property type="evidence" value="ECO:0007669"/>
    <property type="project" value="UniProtKB-KW"/>
</dbReference>
<dbReference type="GO" id="GO:0004386">
    <property type="term" value="F:helicase activity"/>
    <property type="evidence" value="ECO:0007669"/>
    <property type="project" value="UniProtKB-KW"/>
</dbReference>
<dbReference type="Gene3D" id="3.40.50.10810">
    <property type="entry name" value="Tandem AAA-ATPase domain"/>
    <property type="match status" value="1"/>
</dbReference>
<dbReference type="GO" id="GO:0005524">
    <property type="term" value="F:ATP binding"/>
    <property type="evidence" value="ECO:0007669"/>
    <property type="project" value="UniProtKB-KW"/>
</dbReference>
<evidence type="ECO:0000256" key="7">
    <source>
        <dbReference type="ARBA" id="ARBA00022833"/>
    </source>
</evidence>
<dbReference type="CDD" id="cd18008">
    <property type="entry name" value="DEXDc_SHPRH-like"/>
    <property type="match status" value="1"/>
</dbReference>
<dbReference type="Proteomes" id="UP000297777">
    <property type="component" value="Unassembled WGS sequence"/>
</dbReference>
<dbReference type="GO" id="GO:0005634">
    <property type="term" value="C:nucleus"/>
    <property type="evidence" value="ECO:0007669"/>
    <property type="project" value="TreeGrafter"/>
</dbReference>
<dbReference type="EMBL" id="PQXH01000090">
    <property type="protein sequence ID" value="TGO12339.1"/>
    <property type="molecule type" value="Genomic_DNA"/>
</dbReference>
<keyword evidence="4 9" id="KW-0863">Zinc-finger</keyword>
<feature type="compositionally biased region" description="Polar residues" evidence="10">
    <location>
        <begin position="78"/>
        <end position="90"/>
    </location>
</feature>
<feature type="domain" description="RING-type" evidence="11">
    <location>
        <begin position="1069"/>
        <end position="1121"/>
    </location>
</feature>
<dbReference type="PROSITE" id="PS51192">
    <property type="entry name" value="HELICASE_ATP_BIND_1"/>
    <property type="match status" value="1"/>
</dbReference>
<feature type="compositionally biased region" description="Low complexity" evidence="10">
    <location>
        <begin position="63"/>
        <end position="77"/>
    </location>
</feature>
<feature type="compositionally biased region" description="Polar residues" evidence="10">
    <location>
        <begin position="289"/>
        <end position="334"/>
    </location>
</feature>
<feature type="compositionally biased region" description="Acidic residues" evidence="10">
    <location>
        <begin position="1146"/>
        <end position="1182"/>
    </location>
</feature>
<comment type="similarity">
    <text evidence="1">Belongs to the SNF2/RAD54 helicase family.</text>
</comment>
<evidence type="ECO:0000256" key="10">
    <source>
        <dbReference type="SAM" id="MobiDB-lite"/>
    </source>
</evidence>
<evidence type="ECO:0000256" key="9">
    <source>
        <dbReference type="PROSITE-ProRule" id="PRU00175"/>
    </source>
</evidence>